<comment type="caution">
    <text evidence="1">The sequence shown here is derived from an EMBL/GenBank/DDBJ whole genome shotgun (WGS) entry which is preliminary data.</text>
</comment>
<sequence length="71" mass="7863">MRAELTDELATARYMNKSSPGTGFESRGALKNGLHLSVDHERNRLRAVALPVKLCISFTVEGDFISRMALI</sequence>
<dbReference type="EMBL" id="JAJFAZ020000002">
    <property type="protein sequence ID" value="KAI5344504.1"/>
    <property type="molecule type" value="Genomic_DNA"/>
</dbReference>
<gene>
    <name evidence="1" type="ORF">L3X38_012381</name>
</gene>
<protein>
    <submittedName>
        <fullName evidence="1">Uncharacterized protein</fullName>
    </submittedName>
</protein>
<accession>A0AAD4WJI7</accession>
<dbReference type="Proteomes" id="UP001054821">
    <property type="component" value="Chromosome 2"/>
</dbReference>
<evidence type="ECO:0000313" key="1">
    <source>
        <dbReference type="EMBL" id="KAI5344504.1"/>
    </source>
</evidence>
<dbReference type="AlphaFoldDB" id="A0AAD4WJI7"/>
<evidence type="ECO:0000313" key="2">
    <source>
        <dbReference type="Proteomes" id="UP001054821"/>
    </source>
</evidence>
<organism evidence="1 2">
    <name type="scientific">Prunus dulcis</name>
    <name type="common">Almond</name>
    <name type="synonym">Amygdalus dulcis</name>
    <dbReference type="NCBI Taxonomy" id="3755"/>
    <lineage>
        <taxon>Eukaryota</taxon>
        <taxon>Viridiplantae</taxon>
        <taxon>Streptophyta</taxon>
        <taxon>Embryophyta</taxon>
        <taxon>Tracheophyta</taxon>
        <taxon>Spermatophyta</taxon>
        <taxon>Magnoliopsida</taxon>
        <taxon>eudicotyledons</taxon>
        <taxon>Gunneridae</taxon>
        <taxon>Pentapetalae</taxon>
        <taxon>rosids</taxon>
        <taxon>fabids</taxon>
        <taxon>Rosales</taxon>
        <taxon>Rosaceae</taxon>
        <taxon>Amygdaloideae</taxon>
        <taxon>Amygdaleae</taxon>
        <taxon>Prunus</taxon>
    </lineage>
</organism>
<reference evidence="1 2" key="1">
    <citation type="journal article" date="2022" name="G3 (Bethesda)">
        <title>Whole-genome sequence and methylome profiling of the almond [Prunus dulcis (Mill.) D.A. Webb] cultivar 'Nonpareil'.</title>
        <authorList>
            <person name="D'Amico-Willman K.M."/>
            <person name="Ouma W.Z."/>
            <person name="Meulia T."/>
            <person name="Sideli G.M."/>
            <person name="Gradziel T.M."/>
            <person name="Fresnedo-Ramirez J."/>
        </authorList>
    </citation>
    <scope>NUCLEOTIDE SEQUENCE [LARGE SCALE GENOMIC DNA]</scope>
    <source>
        <strain evidence="1">Clone GOH B32 T37-40</strain>
    </source>
</reference>
<proteinExistence type="predicted"/>
<keyword evidence="2" id="KW-1185">Reference proteome</keyword>
<name>A0AAD4WJI7_PRUDU</name>